<dbReference type="Gene3D" id="1.10.357.10">
    <property type="entry name" value="Tetracycline Repressor, domain 2"/>
    <property type="match status" value="1"/>
</dbReference>
<dbReference type="PRINTS" id="PR00455">
    <property type="entry name" value="HTHTETR"/>
</dbReference>
<keyword evidence="7" id="KW-1185">Reference proteome</keyword>
<keyword evidence="3" id="KW-0804">Transcription</keyword>
<dbReference type="Proteomes" id="UP000316882">
    <property type="component" value="Unassembled WGS sequence"/>
</dbReference>
<evidence type="ECO:0000256" key="4">
    <source>
        <dbReference type="PROSITE-ProRule" id="PRU00335"/>
    </source>
</evidence>
<dbReference type="STRING" id="54914.AV540_25105"/>
<evidence type="ECO:0000256" key="2">
    <source>
        <dbReference type="ARBA" id="ARBA00023125"/>
    </source>
</evidence>
<dbReference type="PANTHER" id="PTHR47506">
    <property type="entry name" value="TRANSCRIPTIONAL REGULATORY PROTEIN"/>
    <property type="match status" value="1"/>
</dbReference>
<dbReference type="InterPro" id="IPR036271">
    <property type="entry name" value="Tet_transcr_reg_TetR-rel_C_sf"/>
</dbReference>
<dbReference type="PANTHER" id="PTHR47506:SF3">
    <property type="entry name" value="HTH-TYPE TRANSCRIPTIONAL REGULATOR LMRA"/>
    <property type="match status" value="1"/>
</dbReference>
<dbReference type="Pfam" id="PF00440">
    <property type="entry name" value="TetR_N"/>
    <property type="match status" value="1"/>
</dbReference>
<dbReference type="SUPFAM" id="SSF48498">
    <property type="entry name" value="Tetracyclin repressor-like, C-terminal domain"/>
    <property type="match status" value="1"/>
</dbReference>
<keyword evidence="2 4" id="KW-0238">DNA-binding</keyword>
<evidence type="ECO:0000256" key="1">
    <source>
        <dbReference type="ARBA" id="ARBA00023015"/>
    </source>
</evidence>
<proteinExistence type="predicted"/>
<dbReference type="AlphaFoldDB" id="A0A4Y3PG02"/>
<dbReference type="SUPFAM" id="SSF46689">
    <property type="entry name" value="Homeodomain-like"/>
    <property type="match status" value="1"/>
</dbReference>
<gene>
    <name evidence="6" type="ORF">BPA01_30020</name>
</gene>
<name>A0A4Y3PG02_BREPA</name>
<evidence type="ECO:0000313" key="6">
    <source>
        <dbReference type="EMBL" id="GEB33422.1"/>
    </source>
</evidence>
<dbReference type="GeneID" id="87611162"/>
<evidence type="ECO:0000256" key="3">
    <source>
        <dbReference type="ARBA" id="ARBA00023163"/>
    </source>
</evidence>
<dbReference type="PROSITE" id="PS50977">
    <property type="entry name" value="HTH_TETR_2"/>
    <property type="match status" value="1"/>
</dbReference>
<organism evidence="6 7">
    <name type="scientific">Brevibacillus parabrevis</name>
    <dbReference type="NCBI Taxonomy" id="54914"/>
    <lineage>
        <taxon>Bacteria</taxon>
        <taxon>Bacillati</taxon>
        <taxon>Bacillota</taxon>
        <taxon>Bacilli</taxon>
        <taxon>Bacillales</taxon>
        <taxon>Paenibacillaceae</taxon>
        <taxon>Brevibacillus</taxon>
    </lineage>
</organism>
<dbReference type="Gene3D" id="1.10.10.60">
    <property type="entry name" value="Homeodomain-like"/>
    <property type="match status" value="1"/>
</dbReference>
<feature type="DNA-binding region" description="H-T-H motif" evidence="4">
    <location>
        <begin position="27"/>
        <end position="46"/>
    </location>
</feature>
<protein>
    <submittedName>
        <fullName evidence="6">TetR family transcriptional regulator</fullName>
    </submittedName>
</protein>
<sequence>MKKISNRDHVIASASALFLQKGLMNTSMDDVVAQSKVSKSNIYYHFKSKEELVVAVLDYRAQLLRTVLDEIAQARDLTAARRIEQIFAALADELNGRDCVGGCPILSLLSAQIPQVRVRIHAFMRELQGVAENVLREGVERKEFKAGIPVPETAALLITILEGAMQLAESYGNTEAFINAGATFLHLIQV</sequence>
<comment type="caution">
    <text evidence="6">The sequence shown here is derived from an EMBL/GenBank/DDBJ whole genome shotgun (WGS) entry which is preliminary data.</text>
</comment>
<dbReference type="InterPro" id="IPR009057">
    <property type="entry name" value="Homeodomain-like_sf"/>
</dbReference>
<dbReference type="InterPro" id="IPR011075">
    <property type="entry name" value="TetR_C"/>
</dbReference>
<accession>A0A4Y3PG02</accession>
<keyword evidence="1" id="KW-0805">Transcription regulation</keyword>
<dbReference type="Pfam" id="PF16925">
    <property type="entry name" value="TetR_C_13"/>
    <property type="match status" value="1"/>
</dbReference>
<dbReference type="RefSeq" id="WP_122963748.1">
    <property type="nucleotide sequence ID" value="NZ_BJMH01000013.1"/>
</dbReference>
<feature type="domain" description="HTH tetR-type" evidence="5">
    <location>
        <begin position="4"/>
        <end position="64"/>
    </location>
</feature>
<dbReference type="EMBL" id="BJMH01000013">
    <property type="protein sequence ID" value="GEB33422.1"/>
    <property type="molecule type" value="Genomic_DNA"/>
</dbReference>
<reference evidence="6 7" key="1">
    <citation type="submission" date="2019-06" db="EMBL/GenBank/DDBJ databases">
        <title>Whole genome shotgun sequence of Brevibacillus parabrevis NBRC 12334.</title>
        <authorList>
            <person name="Hosoyama A."/>
            <person name="Uohara A."/>
            <person name="Ohji S."/>
            <person name="Ichikawa N."/>
        </authorList>
    </citation>
    <scope>NUCLEOTIDE SEQUENCE [LARGE SCALE GENOMIC DNA]</scope>
    <source>
        <strain evidence="6 7">NBRC 12334</strain>
    </source>
</reference>
<dbReference type="GO" id="GO:0003677">
    <property type="term" value="F:DNA binding"/>
    <property type="evidence" value="ECO:0007669"/>
    <property type="project" value="UniProtKB-UniRule"/>
</dbReference>
<dbReference type="InterPro" id="IPR001647">
    <property type="entry name" value="HTH_TetR"/>
</dbReference>
<evidence type="ECO:0000259" key="5">
    <source>
        <dbReference type="PROSITE" id="PS50977"/>
    </source>
</evidence>
<evidence type="ECO:0000313" key="7">
    <source>
        <dbReference type="Proteomes" id="UP000316882"/>
    </source>
</evidence>